<keyword evidence="4 5" id="KW-0326">Glycosidase</keyword>
<dbReference type="GO" id="GO:0004553">
    <property type="term" value="F:hydrolase activity, hydrolyzing O-glycosyl compounds"/>
    <property type="evidence" value="ECO:0007669"/>
    <property type="project" value="InterPro"/>
</dbReference>
<dbReference type="RefSeq" id="WP_133496066.1">
    <property type="nucleotide sequence ID" value="NZ_BMLU01000008.1"/>
</dbReference>
<dbReference type="AlphaFoldDB" id="A0A4R6FIF5"/>
<dbReference type="GO" id="GO:0005509">
    <property type="term" value="F:calcium ion binding"/>
    <property type="evidence" value="ECO:0007669"/>
    <property type="project" value="InterPro"/>
</dbReference>
<dbReference type="PANTHER" id="PTHR38340:SF1">
    <property type="entry name" value="S-LAYER PROTEIN"/>
    <property type="match status" value="1"/>
</dbReference>
<keyword evidence="8" id="KW-1185">Reference proteome</keyword>
<evidence type="ECO:0000259" key="6">
    <source>
        <dbReference type="PROSITE" id="PS51764"/>
    </source>
</evidence>
<dbReference type="PROSITE" id="PS51764">
    <property type="entry name" value="GH26"/>
    <property type="match status" value="1"/>
</dbReference>
<organism evidence="7 8">
    <name type="scientific">Stakelama pacifica</name>
    <dbReference type="NCBI Taxonomy" id="517720"/>
    <lineage>
        <taxon>Bacteria</taxon>
        <taxon>Pseudomonadati</taxon>
        <taxon>Pseudomonadota</taxon>
        <taxon>Alphaproteobacteria</taxon>
        <taxon>Sphingomonadales</taxon>
        <taxon>Sphingomonadaceae</taxon>
        <taxon>Stakelama</taxon>
    </lineage>
</organism>
<gene>
    <name evidence="7" type="ORF">EV664_108163</name>
</gene>
<evidence type="ECO:0000256" key="2">
    <source>
        <dbReference type="ARBA" id="ARBA00022525"/>
    </source>
</evidence>
<dbReference type="InterPro" id="IPR050557">
    <property type="entry name" value="RTX_toxin/Mannuronan_C5-epim"/>
</dbReference>
<dbReference type="GO" id="GO:0005576">
    <property type="term" value="C:extracellular region"/>
    <property type="evidence" value="ECO:0007669"/>
    <property type="project" value="UniProtKB-SubCell"/>
</dbReference>
<keyword evidence="3 5" id="KW-0378">Hydrolase</keyword>
<dbReference type="PROSITE" id="PS00330">
    <property type="entry name" value="HEMOLYSIN_CALCIUM"/>
    <property type="match status" value="4"/>
</dbReference>
<comment type="subcellular location">
    <subcellularLocation>
        <location evidence="1">Secreted</location>
    </subcellularLocation>
</comment>
<dbReference type="Proteomes" id="UP000295493">
    <property type="component" value="Unassembled WGS sequence"/>
</dbReference>
<evidence type="ECO:0000256" key="5">
    <source>
        <dbReference type="PROSITE-ProRule" id="PRU01100"/>
    </source>
</evidence>
<dbReference type="SUPFAM" id="SSF51445">
    <property type="entry name" value="(Trans)glycosidases"/>
    <property type="match status" value="1"/>
</dbReference>
<keyword evidence="2" id="KW-0964">Secreted</keyword>
<evidence type="ECO:0000313" key="7">
    <source>
        <dbReference type="EMBL" id="TDN81221.1"/>
    </source>
</evidence>
<dbReference type="InterPro" id="IPR018511">
    <property type="entry name" value="Hemolysin-typ_Ca-bd_CS"/>
</dbReference>
<dbReference type="InterPro" id="IPR001343">
    <property type="entry name" value="Hemolysn_Ca-bd"/>
</dbReference>
<dbReference type="EMBL" id="SNWD01000008">
    <property type="protein sequence ID" value="TDN81221.1"/>
    <property type="molecule type" value="Genomic_DNA"/>
</dbReference>
<dbReference type="OrthoDB" id="9809583at2"/>
<evidence type="ECO:0000256" key="3">
    <source>
        <dbReference type="ARBA" id="ARBA00022801"/>
    </source>
</evidence>
<evidence type="ECO:0000256" key="4">
    <source>
        <dbReference type="ARBA" id="ARBA00023295"/>
    </source>
</evidence>
<dbReference type="PANTHER" id="PTHR38340">
    <property type="entry name" value="S-LAYER PROTEIN"/>
    <property type="match status" value="1"/>
</dbReference>
<dbReference type="Gene3D" id="2.150.10.10">
    <property type="entry name" value="Serralysin-like metalloprotease, C-terminal"/>
    <property type="match status" value="2"/>
</dbReference>
<dbReference type="InterPro" id="IPR017853">
    <property type="entry name" value="GH"/>
</dbReference>
<feature type="domain" description="GH26" evidence="6">
    <location>
        <begin position="1"/>
        <end position="300"/>
    </location>
</feature>
<dbReference type="Gene3D" id="3.20.20.80">
    <property type="entry name" value="Glycosidases"/>
    <property type="match status" value="1"/>
</dbReference>
<evidence type="ECO:0000313" key="8">
    <source>
        <dbReference type="Proteomes" id="UP000295493"/>
    </source>
</evidence>
<feature type="active site" description="Proton donor" evidence="5">
    <location>
        <position position="126"/>
    </location>
</feature>
<comment type="caution">
    <text evidence="7">The sequence shown here is derived from an EMBL/GenBank/DDBJ whole genome shotgun (WGS) entry which is preliminary data.</text>
</comment>
<reference evidence="7 8" key="1">
    <citation type="submission" date="2019-03" db="EMBL/GenBank/DDBJ databases">
        <title>Genomic Encyclopedia of Type Strains, Phase IV (KMG-IV): sequencing the most valuable type-strain genomes for metagenomic binning, comparative biology and taxonomic classification.</title>
        <authorList>
            <person name="Goeker M."/>
        </authorList>
    </citation>
    <scope>NUCLEOTIDE SEQUENCE [LARGE SCALE GENOMIC DNA]</scope>
    <source>
        <strain evidence="7 8">DSM 25059</strain>
    </source>
</reference>
<dbReference type="Pfam" id="PF02156">
    <property type="entry name" value="Glyco_hydro_26"/>
    <property type="match status" value="1"/>
</dbReference>
<protein>
    <submittedName>
        <fullName evidence="7">Ca2+-binding RTX toxin-like protein</fullName>
    </submittedName>
</protein>
<dbReference type="PRINTS" id="PR00313">
    <property type="entry name" value="CABNDNGRPT"/>
</dbReference>
<proteinExistence type="inferred from homology"/>
<dbReference type="InterPro" id="IPR011049">
    <property type="entry name" value="Serralysin-like_metalloprot_C"/>
</dbReference>
<dbReference type="InterPro" id="IPR022790">
    <property type="entry name" value="GH26_dom"/>
</dbReference>
<name>A0A4R6FIF5_9SPHN</name>
<feature type="active site" description="Nucleophile" evidence="5">
    <location>
        <position position="236"/>
    </location>
</feature>
<comment type="similarity">
    <text evidence="5">Belongs to the glycosyl hydrolase 26 family.</text>
</comment>
<evidence type="ECO:0000256" key="1">
    <source>
        <dbReference type="ARBA" id="ARBA00004613"/>
    </source>
</evidence>
<accession>A0A4R6FIF5</accession>
<dbReference type="SUPFAM" id="SSF51120">
    <property type="entry name" value="beta-Roll"/>
    <property type="match status" value="3"/>
</dbReference>
<dbReference type="Pfam" id="PF00353">
    <property type="entry name" value="HemolysinCabind"/>
    <property type="match status" value="4"/>
</dbReference>
<sequence length="752" mass="80254">MAGDIMKNWLEQNFFNTDGTANSVYILNSRGEIADAESWLGKPLDAVQLHQGVASWSDWLSSVSWVNKQLHDVDTPKMWSLGLIPWGANLKDAAAGSYDDKYSALAKTMVGLSSGDGPIYIRLGWEMNSKGWNPWGAAGQPDNYVGAYQHFVDQFRGVSDRFVFEWTPNINTGMSSEAFYPGDDYVDVIGIDFYYNVEWAPKDAASAFDWFVREPWGLQWQQDFAAKHGKPTAIAEWGLNADNAEFVKLVAKWALDHDMVYQNYWNSDAAFQGKLSSGQYPSASAAFVEAFGTTEVTSVMLAADEVAKALTGGYNQDLWGNGHDNVLVGNDGRNEIRGGEGNDILDGGRGADTLVGGNGNDTYYVDNAGDKVVEWANGGNGGIDTIISSIDYTLPLNVENLTLSGTASHRAIGNYHDNVIRLNDAGSYANGMSGDDLLIGGKGNDTLEGGWGNDTMDGGAGADVMRGGDGNDVYHVDNAGDTVVEWDNYGRGGNDTVIASIDYTLPINVENLTQSGDGSHRAIGNHGDNVIRLNDAGGYANGMSGDDTLIGGKGNDTLEGGWGNDTMDGGAGADVMRGGDGNDVYHVDNAGDTIVEWDNYGRGGNDTVVSSVDYTLFTTLENLRLVGTADLIGNGNRADNIMVGNAGSNRLWAGGGNDTIDGGAGADQLYGGTGKDMFVFRAGEAAGDKIMDFEAGDTIRLVGYGEGAYATLQGHDLYIHDGDQVETIHVYGAALTPDQWSFHHDAGYTLPG</sequence>